<dbReference type="EMBL" id="BAAAHH010000002">
    <property type="protein sequence ID" value="GAA0940446.1"/>
    <property type="molecule type" value="Genomic_DNA"/>
</dbReference>
<keyword evidence="3" id="KW-0472">Membrane</keyword>
<keyword evidence="3" id="KW-1133">Transmembrane helix</keyword>
<sequence length="245" mass="25452">MNGHHVDYDVLADLAEGLLEEQPATSVRAHLEKCAECRDRSDDLQSVSQILAAAPLPPLPESLAARLDAAVLAEATEGAPVIDLAARRRMRMQRVFAAAAAVAVVSGVGAALANGALEAGSEQAAPAALLWGRTPVPVASADELPLVTSATRYQDATLAAQVEDQLDRSKDVRAGTVPPRILDCVKAVAGPAAQVLLVDNAWFDGREATVIVVSDGRADDALVYAVGAQCSAQEPDLFATTRISG</sequence>
<evidence type="ECO:0000256" key="3">
    <source>
        <dbReference type="SAM" id="Phobius"/>
    </source>
</evidence>
<dbReference type="Proteomes" id="UP001500665">
    <property type="component" value="Unassembled WGS sequence"/>
</dbReference>
<organism evidence="4 5">
    <name type="scientific">Actinocorallia libanotica</name>
    <dbReference type="NCBI Taxonomy" id="46162"/>
    <lineage>
        <taxon>Bacteria</taxon>
        <taxon>Bacillati</taxon>
        <taxon>Actinomycetota</taxon>
        <taxon>Actinomycetes</taxon>
        <taxon>Streptosporangiales</taxon>
        <taxon>Thermomonosporaceae</taxon>
        <taxon>Actinocorallia</taxon>
    </lineage>
</organism>
<evidence type="ECO:0000256" key="1">
    <source>
        <dbReference type="ARBA" id="ARBA00023015"/>
    </source>
</evidence>
<feature type="transmembrane region" description="Helical" evidence="3">
    <location>
        <begin position="95"/>
        <end position="117"/>
    </location>
</feature>
<protein>
    <recommendedName>
        <fullName evidence="6">Zinc finger protein</fullName>
    </recommendedName>
</protein>
<keyword evidence="5" id="KW-1185">Reference proteome</keyword>
<dbReference type="RefSeq" id="WP_344237127.1">
    <property type="nucleotide sequence ID" value="NZ_BAAAHH010000002.1"/>
</dbReference>
<comment type="caution">
    <text evidence="4">The sequence shown here is derived from an EMBL/GenBank/DDBJ whole genome shotgun (WGS) entry which is preliminary data.</text>
</comment>
<dbReference type="Gene3D" id="1.10.10.1320">
    <property type="entry name" value="Anti-sigma factor, zinc-finger domain"/>
    <property type="match status" value="1"/>
</dbReference>
<accession>A0ABN1QCI3</accession>
<reference evidence="4 5" key="1">
    <citation type="journal article" date="2019" name="Int. J. Syst. Evol. Microbiol.">
        <title>The Global Catalogue of Microorganisms (GCM) 10K type strain sequencing project: providing services to taxonomists for standard genome sequencing and annotation.</title>
        <authorList>
            <consortium name="The Broad Institute Genomics Platform"/>
            <consortium name="The Broad Institute Genome Sequencing Center for Infectious Disease"/>
            <person name="Wu L."/>
            <person name="Ma J."/>
        </authorList>
    </citation>
    <scope>NUCLEOTIDE SEQUENCE [LARGE SCALE GENOMIC DNA]</scope>
    <source>
        <strain evidence="4 5">JCM 10696</strain>
    </source>
</reference>
<dbReference type="InterPro" id="IPR041916">
    <property type="entry name" value="Anti_sigma_zinc_sf"/>
</dbReference>
<gene>
    <name evidence="4" type="ORF">GCM10009550_09890</name>
</gene>
<proteinExistence type="predicted"/>
<keyword evidence="2" id="KW-0804">Transcription</keyword>
<evidence type="ECO:0008006" key="6">
    <source>
        <dbReference type="Google" id="ProtNLM"/>
    </source>
</evidence>
<evidence type="ECO:0000256" key="2">
    <source>
        <dbReference type="ARBA" id="ARBA00023163"/>
    </source>
</evidence>
<evidence type="ECO:0000313" key="5">
    <source>
        <dbReference type="Proteomes" id="UP001500665"/>
    </source>
</evidence>
<keyword evidence="1" id="KW-0805">Transcription regulation</keyword>
<keyword evidence="3" id="KW-0812">Transmembrane</keyword>
<evidence type="ECO:0000313" key="4">
    <source>
        <dbReference type="EMBL" id="GAA0940446.1"/>
    </source>
</evidence>
<name>A0ABN1QCI3_9ACTN</name>